<reference evidence="2 3" key="1">
    <citation type="submission" date="2022-03" db="EMBL/GenBank/DDBJ databases">
        <title>Hymenobactersp. isolated from the air.</title>
        <authorList>
            <person name="Won M."/>
            <person name="Kwon S.-W."/>
        </authorList>
    </citation>
    <scope>NUCLEOTIDE SEQUENCE [LARGE SCALE GENOMIC DNA]</scope>
    <source>
        <strain evidence="2 3">KACC 21982</strain>
    </source>
</reference>
<dbReference type="RefSeq" id="WP_243795610.1">
    <property type="nucleotide sequence ID" value="NZ_CP094669.1"/>
</dbReference>
<evidence type="ECO:0000256" key="1">
    <source>
        <dbReference type="SAM" id="Phobius"/>
    </source>
</evidence>
<dbReference type="Proteomes" id="UP000831113">
    <property type="component" value="Chromosome"/>
</dbReference>
<accession>A0ABY4CSV2</accession>
<keyword evidence="1" id="KW-1133">Transmembrane helix</keyword>
<proteinExistence type="predicted"/>
<dbReference type="EMBL" id="CP094669">
    <property type="protein sequence ID" value="UOG73341.1"/>
    <property type="molecule type" value="Genomic_DNA"/>
</dbReference>
<organism evidence="2 3">
    <name type="scientific">Hymenobacter tibetensis</name>
    <dbReference type="NCBI Taxonomy" id="497967"/>
    <lineage>
        <taxon>Bacteria</taxon>
        <taxon>Pseudomonadati</taxon>
        <taxon>Bacteroidota</taxon>
        <taxon>Cytophagia</taxon>
        <taxon>Cytophagales</taxon>
        <taxon>Hymenobacteraceae</taxon>
        <taxon>Hymenobacter</taxon>
    </lineage>
</organism>
<name>A0ABY4CSV2_9BACT</name>
<evidence type="ECO:0000313" key="2">
    <source>
        <dbReference type="EMBL" id="UOG73341.1"/>
    </source>
</evidence>
<feature type="transmembrane region" description="Helical" evidence="1">
    <location>
        <begin position="41"/>
        <end position="60"/>
    </location>
</feature>
<keyword evidence="3" id="KW-1185">Reference proteome</keyword>
<feature type="transmembrane region" description="Helical" evidence="1">
    <location>
        <begin position="12"/>
        <end position="35"/>
    </location>
</feature>
<gene>
    <name evidence="2" type="ORF">MTX78_14540</name>
</gene>
<evidence type="ECO:0000313" key="3">
    <source>
        <dbReference type="Proteomes" id="UP000831113"/>
    </source>
</evidence>
<keyword evidence="1" id="KW-0812">Transmembrane</keyword>
<protein>
    <submittedName>
        <fullName evidence="2">Uncharacterized protein</fullName>
    </submittedName>
</protein>
<sequence length="65" mass="7191">MLPGYRPPSTQWYNDTVLVLLLCVLVLPLGLYGLWKSSALLPPFKAIVVGCLGYLVYYLTVCGPM</sequence>
<keyword evidence="1" id="KW-0472">Membrane</keyword>